<keyword evidence="3" id="KW-1185">Reference proteome</keyword>
<dbReference type="Proteomes" id="UP000265768">
    <property type="component" value="Unassembled WGS sequence"/>
</dbReference>
<keyword evidence="1" id="KW-0812">Transmembrane</keyword>
<feature type="transmembrane region" description="Helical" evidence="1">
    <location>
        <begin position="27"/>
        <end position="48"/>
    </location>
</feature>
<dbReference type="EMBL" id="QZEY01000013">
    <property type="protein sequence ID" value="RJL25071.1"/>
    <property type="molecule type" value="Genomic_DNA"/>
</dbReference>
<gene>
    <name evidence="2" type="ORF">D5H75_27350</name>
</gene>
<comment type="caution">
    <text evidence="2">The sequence shown here is derived from an EMBL/GenBank/DDBJ whole genome shotgun (WGS) entry which is preliminary data.</text>
</comment>
<evidence type="ECO:0000313" key="3">
    <source>
        <dbReference type="Proteomes" id="UP000265768"/>
    </source>
</evidence>
<keyword evidence="1" id="KW-0472">Membrane</keyword>
<organism evidence="2 3">
    <name type="scientific">Bailinhaonella thermotolerans</name>
    <dbReference type="NCBI Taxonomy" id="1070861"/>
    <lineage>
        <taxon>Bacteria</taxon>
        <taxon>Bacillati</taxon>
        <taxon>Actinomycetota</taxon>
        <taxon>Actinomycetes</taxon>
        <taxon>Streptosporangiales</taxon>
        <taxon>Streptosporangiaceae</taxon>
        <taxon>Bailinhaonella</taxon>
    </lineage>
</organism>
<proteinExistence type="predicted"/>
<reference evidence="2 3" key="1">
    <citation type="submission" date="2018-09" db="EMBL/GenBank/DDBJ databases">
        <title>YIM 75507 draft genome.</title>
        <authorList>
            <person name="Tang S."/>
            <person name="Feng Y."/>
        </authorList>
    </citation>
    <scope>NUCLEOTIDE SEQUENCE [LARGE SCALE GENOMIC DNA]</scope>
    <source>
        <strain evidence="2 3">YIM 75507</strain>
    </source>
</reference>
<accession>A0A3A4AA58</accession>
<keyword evidence="1" id="KW-1133">Transmembrane helix</keyword>
<sequence>MRVMFALGWFCLGPALFAMIGNPDFLVLALLGVGLMLTGLAAGLNSAFGAGTARARAAAEPGGAEAVNRAASPAGG</sequence>
<dbReference type="AlphaFoldDB" id="A0A3A4AA58"/>
<evidence type="ECO:0000313" key="2">
    <source>
        <dbReference type="EMBL" id="RJL25071.1"/>
    </source>
</evidence>
<protein>
    <submittedName>
        <fullName evidence="2">Uncharacterized protein</fullName>
    </submittedName>
</protein>
<name>A0A3A4AA58_9ACTN</name>
<evidence type="ECO:0000256" key="1">
    <source>
        <dbReference type="SAM" id="Phobius"/>
    </source>
</evidence>